<name>A0A9P7JWS9_9AGAM</name>
<dbReference type="EMBL" id="JABBWM010000015">
    <property type="protein sequence ID" value="KAG2112327.1"/>
    <property type="molecule type" value="Genomic_DNA"/>
</dbReference>
<evidence type="ECO:0000313" key="3">
    <source>
        <dbReference type="Proteomes" id="UP000823399"/>
    </source>
</evidence>
<evidence type="ECO:0000313" key="2">
    <source>
        <dbReference type="EMBL" id="KAG2112327.1"/>
    </source>
</evidence>
<evidence type="ECO:0000256" key="1">
    <source>
        <dbReference type="SAM" id="MobiDB-lite"/>
    </source>
</evidence>
<dbReference type="Proteomes" id="UP000823399">
    <property type="component" value="Unassembled WGS sequence"/>
</dbReference>
<keyword evidence="3" id="KW-1185">Reference proteome</keyword>
<reference evidence="2" key="1">
    <citation type="journal article" date="2020" name="New Phytol.">
        <title>Comparative genomics reveals dynamic genome evolution in host specialist ectomycorrhizal fungi.</title>
        <authorList>
            <person name="Lofgren L.A."/>
            <person name="Nguyen N.H."/>
            <person name="Vilgalys R."/>
            <person name="Ruytinx J."/>
            <person name="Liao H.L."/>
            <person name="Branco S."/>
            <person name="Kuo A."/>
            <person name="LaButti K."/>
            <person name="Lipzen A."/>
            <person name="Andreopoulos W."/>
            <person name="Pangilinan J."/>
            <person name="Riley R."/>
            <person name="Hundley H."/>
            <person name="Na H."/>
            <person name="Barry K."/>
            <person name="Grigoriev I.V."/>
            <person name="Stajich J.E."/>
            <person name="Kennedy P.G."/>
        </authorList>
    </citation>
    <scope>NUCLEOTIDE SEQUENCE</scope>
    <source>
        <strain evidence="2">FC423</strain>
    </source>
</reference>
<sequence>MPGISDGWMSHGRILGTSCHLVSVQFTSSAISMKSTTIFSLHTTMALSSAFMARNPGCDSCMAEGTPCKQYLAGRACTGSMKDFFSKKNVEKFVKKSFMLPVMASRNAQYTDDGHGSAGPRLVLCASSGAAMLQNTQILQMNMEHHAILQVTWSCWENGRTIGIPAGERRESSMPKKAAVGSRGQEGGEGSGKHEGDLQEHPQTILTHFTLQQAALSLSASRPTASIQPNNLTCLNRITADSELNVTADIVPNNFQPVMVRKSSDSHIGVEHTECIAQSVTPNQNLQIIVTQPKDMQAASREQANRHSHAACKAQQQDFADSQSATADQIQEGPWWLARWTASITSTESDGAEKFYSVHRGWRTGVFTSRLAAFLLASGVKGGNWKSSQSK</sequence>
<dbReference type="RefSeq" id="XP_041295258.1">
    <property type="nucleotide sequence ID" value="XM_041433484.1"/>
</dbReference>
<proteinExistence type="predicted"/>
<feature type="region of interest" description="Disordered" evidence="1">
    <location>
        <begin position="165"/>
        <end position="198"/>
    </location>
</feature>
<accession>A0A9P7JWS9</accession>
<comment type="caution">
    <text evidence="2">The sequence shown here is derived from an EMBL/GenBank/DDBJ whole genome shotgun (WGS) entry which is preliminary data.</text>
</comment>
<dbReference type="GeneID" id="64695743"/>
<dbReference type="OrthoDB" id="2693209at2759"/>
<protein>
    <submittedName>
        <fullName evidence="2">Uncharacterized protein</fullName>
    </submittedName>
</protein>
<organism evidence="2 3">
    <name type="scientific">Suillus discolor</name>
    <dbReference type="NCBI Taxonomy" id="1912936"/>
    <lineage>
        <taxon>Eukaryota</taxon>
        <taxon>Fungi</taxon>
        <taxon>Dikarya</taxon>
        <taxon>Basidiomycota</taxon>
        <taxon>Agaricomycotina</taxon>
        <taxon>Agaricomycetes</taxon>
        <taxon>Agaricomycetidae</taxon>
        <taxon>Boletales</taxon>
        <taxon>Suillineae</taxon>
        <taxon>Suillaceae</taxon>
        <taxon>Suillus</taxon>
    </lineage>
</organism>
<dbReference type="AlphaFoldDB" id="A0A9P7JWS9"/>
<gene>
    <name evidence="2" type="ORF">F5147DRAFT_650962</name>
</gene>